<dbReference type="OrthoDB" id="30343at2759"/>
<name>A0A9P8TLF0_WICPI</name>
<evidence type="ECO:0000313" key="7">
    <source>
        <dbReference type="EMBL" id="KAH3683059.1"/>
    </source>
</evidence>
<protein>
    <recommendedName>
        <fullName evidence="6">C2H2-type domain-containing protein</fullName>
    </recommendedName>
</protein>
<dbReference type="InterPro" id="IPR022755">
    <property type="entry name" value="Znf_C2H2_jaz"/>
</dbReference>
<keyword evidence="8" id="KW-1185">Reference proteome</keyword>
<dbReference type="SUPFAM" id="SSF57667">
    <property type="entry name" value="beta-beta-alpha zinc fingers"/>
    <property type="match status" value="1"/>
</dbReference>
<evidence type="ECO:0000259" key="6">
    <source>
        <dbReference type="PROSITE" id="PS00028"/>
    </source>
</evidence>
<dbReference type="GO" id="GO:0046540">
    <property type="term" value="C:U4/U6 x U5 tri-snRNP complex"/>
    <property type="evidence" value="ECO:0007669"/>
    <property type="project" value="TreeGrafter"/>
</dbReference>
<keyword evidence="2" id="KW-0863">Zinc-finger</keyword>
<evidence type="ECO:0000256" key="4">
    <source>
        <dbReference type="ARBA" id="ARBA00023242"/>
    </source>
</evidence>
<dbReference type="GO" id="GO:0005681">
    <property type="term" value="C:spliceosomal complex"/>
    <property type="evidence" value="ECO:0007669"/>
    <property type="project" value="InterPro"/>
</dbReference>
<dbReference type="Proteomes" id="UP000774326">
    <property type="component" value="Unassembled WGS sequence"/>
</dbReference>
<dbReference type="InterPro" id="IPR003604">
    <property type="entry name" value="Matrin/U1-like-C_Znf_C2H2"/>
</dbReference>
<feature type="compositionally biased region" description="Basic and acidic residues" evidence="5">
    <location>
        <begin position="158"/>
        <end position="185"/>
    </location>
</feature>
<evidence type="ECO:0000256" key="2">
    <source>
        <dbReference type="ARBA" id="ARBA00022771"/>
    </source>
</evidence>
<comment type="caution">
    <text evidence="7">The sequence shown here is derived from an EMBL/GenBank/DDBJ whole genome shotgun (WGS) entry which is preliminary data.</text>
</comment>
<feature type="domain" description="C2H2-type" evidence="6">
    <location>
        <begin position="72"/>
        <end position="94"/>
    </location>
</feature>
<feature type="region of interest" description="Disordered" evidence="5">
    <location>
        <begin position="158"/>
        <end position="208"/>
    </location>
</feature>
<dbReference type="PANTHER" id="PTHR45986:SF1">
    <property type="entry name" value="ZINC FINGER MATRIN-TYPE PROTEIN 2"/>
    <property type="match status" value="1"/>
</dbReference>
<dbReference type="PANTHER" id="PTHR45986">
    <property type="entry name" value="ZINC FINGER MATRIN-TYPE PROTEIN 2"/>
    <property type="match status" value="1"/>
</dbReference>
<reference evidence="7" key="1">
    <citation type="journal article" date="2021" name="Open Biol.">
        <title>Shared evolutionary footprints suggest mitochondrial oxidative damage underlies multiple complex I losses in fungi.</title>
        <authorList>
            <person name="Schikora-Tamarit M.A."/>
            <person name="Marcet-Houben M."/>
            <person name="Nosek J."/>
            <person name="Gabaldon T."/>
        </authorList>
    </citation>
    <scope>NUCLEOTIDE SEQUENCE</scope>
    <source>
        <strain evidence="7">CBS2887</strain>
    </source>
</reference>
<dbReference type="Pfam" id="PF12171">
    <property type="entry name" value="zf-C2H2_jaz"/>
    <property type="match status" value="1"/>
</dbReference>
<evidence type="ECO:0000256" key="5">
    <source>
        <dbReference type="SAM" id="MobiDB-lite"/>
    </source>
</evidence>
<evidence type="ECO:0000256" key="3">
    <source>
        <dbReference type="ARBA" id="ARBA00022833"/>
    </source>
</evidence>
<dbReference type="GO" id="GO:0003676">
    <property type="term" value="F:nucleic acid binding"/>
    <property type="evidence" value="ECO:0007669"/>
    <property type="project" value="InterPro"/>
</dbReference>
<dbReference type="InterPro" id="IPR013087">
    <property type="entry name" value="Znf_C2H2_type"/>
</dbReference>
<dbReference type="PROSITE" id="PS00028">
    <property type="entry name" value="ZINC_FINGER_C2H2_1"/>
    <property type="match status" value="1"/>
</dbReference>
<sequence length="208" mass="24276">MAEKLTFGRRTWDREEYAELARKRKQGLLPTDVNSKKLKPTTSLDFTKDLNKLTVITSQVTRTRGKAFGFYCEVCDLTYKDNLKYVDHLNSKVHFYKLQERDGKDDGSANKTITLEDVKKRYDMLCLKLDQLQEKEMQSSGKADEFDVLKRIEQKKIEEQDKRDQGIRRAKEKEEKKKLQDDSDKLNNGLDENVMEMMGITGFGSTKK</sequence>
<reference evidence="7" key="2">
    <citation type="submission" date="2021-01" db="EMBL/GenBank/DDBJ databases">
        <authorList>
            <person name="Schikora-Tamarit M.A."/>
        </authorList>
    </citation>
    <scope>NUCLEOTIDE SEQUENCE</scope>
    <source>
        <strain evidence="7">CBS2887</strain>
    </source>
</reference>
<keyword evidence="4" id="KW-0539">Nucleus</keyword>
<dbReference type="InterPro" id="IPR040107">
    <property type="entry name" value="Snu23"/>
</dbReference>
<dbReference type="GO" id="GO:0008270">
    <property type="term" value="F:zinc ion binding"/>
    <property type="evidence" value="ECO:0007669"/>
    <property type="project" value="UniProtKB-KW"/>
</dbReference>
<keyword evidence="1" id="KW-0479">Metal-binding</keyword>
<dbReference type="GO" id="GO:0000398">
    <property type="term" value="P:mRNA splicing, via spliceosome"/>
    <property type="evidence" value="ECO:0007669"/>
    <property type="project" value="InterPro"/>
</dbReference>
<keyword evidence="3" id="KW-0862">Zinc</keyword>
<gene>
    <name evidence="7" type="ORF">WICPIJ_005968</name>
</gene>
<dbReference type="InterPro" id="IPR036236">
    <property type="entry name" value="Znf_C2H2_sf"/>
</dbReference>
<dbReference type="EMBL" id="JAEUBG010003245">
    <property type="protein sequence ID" value="KAH3683059.1"/>
    <property type="molecule type" value="Genomic_DNA"/>
</dbReference>
<dbReference type="SMART" id="SM00451">
    <property type="entry name" value="ZnF_U1"/>
    <property type="match status" value="1"/>
</dbReference>
<evidence type="ECO:0000256" key="1">
    <source>
        <dbReference type="ARBA" id="ARBA00022723"/>
    </source>
</evidence>
<organism evidence="7 8">
    <name type="scientific">Wickerhamomyces pijperi</name>
    <name type="common">Yeast</name>
    <name type="synonym">Pichia pijperi</name>
    <dbReference type="NCBI Taxonomy" id="599730"/>
    <lineage>
        <taxon>Eukaryota</taxon>
        <taxon>Fungi</taxon>
        <taxon>Dikarya</taxon>
        <taxon>Ascomycota</taxon>
        <taxon>Saccharomycotina</taxon>
        <taxon>Saccharomycetes</taxon>
        <taxon>Phaffomycetales</taxon>
        <taxon>Wickerhamomycetaceae</taxon>
        <taxon>Wickerhamomyces</taxon>
    </lineage>
</organism>
<dbReference type="AlphaFoldDB" id="A0A9P8TLF0"/>
<proteinExistence type="predicted"/>
<accession>A0A9P8TLF0</accession>
<evidence type="ECO:0000313" key="8">
    <source>
        <dbReference type="Proteomes" id="UP000774326"/>
    </source>
</evidence>